<reference evidence="3" key="1">
    <citation type="journal article" date="2019" name="Int. J. Syst. Evol. Microbiol.">
        <title>The Global Catalogue of Microorganisms (GCM) 10K type strain sequencing project: providing services to taxonomists for standard genome sequencing and annotation.</title>
        <authorList>
            <consortium name="The Broad Institute Genomics Platform"/>
            <consortium name="The Broad Institute Genome Sequencing Center for Infectious Disease"/>
            <person name="Wu L."/>
            <person name="Ma J."/>
        </authorList>
    </citation>
    <scope>NUCLEOTIDE SEQUENCE [LARGE SCALE GENOMIC DNA]</scope>
    <source>
        <strain evidence="3">NBRC 103627</strain>
    </source>
</reference>
<dbReference type="InterPro" id="IPR025665">
    <property type="entry name" value="Beta-barrel_OMP_2"/>
</dbReference>
<proteinExistence type="predicted"/>
<accession>A0ABV8ZHM1</accession>
<gene>
    <name evidence="2" type="ORF">ACFO3N_21015</name>
</gene>
<sequence length="99" mass="10915">MTKYYVMDKLSLEAGPQIGLLLSTKGRYEGRSFEYSFSGNGNLGDLSEVVDFGINIGAGYDFTKHISAGARYNFGLTNVFHGINTVHYRVLSLSAGYKF</sequence>
<comment type="caution">
    <text evidence="2">The sequence shown here is derived from an EMBL/GenBank/DDBJ whole genome shotgun (WGS) entry which is preliminary data.</text>
</comment>
<dbReference type="RefSeq" id="WP_379800860.1">
    <property type="nucleotide sequence ID" value="NZ_JBHSFY010000016.1"/>
</dbReference>
<protein>
    <submittedName>
        <fullName evidence="2">Outer membrane beta-barrel protein</fullName>
    </submittedName>
</protein>
<evidence type="ECO:0000313" key="2">
    <source>
        <dbReference type="EMBL" id="MFC4479573.1"/>
    </source>
</evidence>
<feature type="domain" description="Outer membrane protein beta-barrel" evidence="1">
    <location>
        <begin position="2"/>
        <end position="80"/>
    </location>
</feature>
<dbReference type="Proteomes" id="UP001596003">
    <property type="component" value="Unassembled WGS sequence"/>
</dbReference>
<evidence type="ECO:0000259" key="1">
    <source>
        <dbReference type="Pfam" id="PF13568"/>
    </source>
</evidence>
<dbReference type="EMBL" id="JBHSFY010000016">
    <property type="protein sequence ID" value="MFC4479573.1"/>
    <property type="molecule type" value="Genomic_DNA"/>
</dbReference>
<name>A0ABV8ZHM1_9FLAO</name>
<keyword evidence="3" id="KW-1185">Reference proteome</keyword>
<organism evidence="2 3">
    <name type="scientific">Flavobacterium chungangensis</name>
    <dbReference type="NCBI Taxonomy" id="2708132"/>
    <lineage>
        <taxon>Bacteria</taxon>
        <taxon>Pseudomonadati</taxon>
        <taxon>Bacteroidota</taxon>
        <taxon>Flavobacteriia</taxon>
        <taxon>Flavobacteriales</taxon>
        <taxon>Flavobacteriaceae</taxon>
        <taxon>Flavobacterium</taxon>
    </lineage>
</organism>
<evidence type="ECO:0000313" key="3">
    <source>
        <dbReference type="Proteomes" id="UP001596003"/>
    </source>
</evidence>
<dbReference type="Pfam" id="PF13568">
    <property type="entry name" value="OMP_b-brl_2"/>
    <property type="match status" value="1"/>
</dbReference>